<protein>
    <submittedName>
        <fullName evidence="2">Uncharacterized protein</fullName>
    </submittedName>
</protein>
<dbReference type="EMBL" id="BKCJ010121166">
    <property type="protein sequence ID" value="GEX64873.1"/>
    <property type="molecule type" value="Genomic_DNA"/>
</dbReference>
<comment type="caution">
    <text evidence="2">The sequence shown here is derived from an EMBL/GenBank/DDBJ whole genome shotgun (WGS) entry which is preliminary data.</text>
</comment>
<sequence length="140" mass="16116">TELVLESSKKAKAEVTKSSSKRAGEELEQENAKKQKMEDDKESAELKRCLKIIPDNGDDVTIDATPLSSNLQQLLTTRFTKKGRKTISKFSELMSIPIYMLVEKMYLLTNHTLHQMFNDVKLQVDYECEMAFELLRLVKK</sequence>
<feature type="region of interest" description="Disordered" evidence="1">
    <location>
        <begin position="1"/>
        <end position="40"/>
    </location>
</feature>
<feature type="non-terminal residue" evidence="2">
    <location>
        <position position="1"/>
    </location>
</feature>
<gene>
    <name evidence="2" type="ORF">Tci_336848</name>
</gene>
<evidence type="ECO:0000313" key="2">
    <source>
        <dbReference type="EMBL" id="GEX64873.1"/>
    </source>
</evidence>
<name>A0A699H9E0_TANCI</name>
<organism evidence="2">
    <name type="scientific">Tanacetum cinerariifolium</name>
    <name type="common">Dalmatian daisy</name>
    <name type="synonym">Chrysanthemum cinerariifolium</name>
    <dbReference type="NCBI Taxonomy" id="118510"/>
    <lineage>
        <taxon>Eukaryota</taxon>
        <taxon>Viridiplantae</taxon>
        <taxon>Streptophyta</taxon>
        <taxon>Embryophyta</taxon>
        <taxon>Tracheophyta</taxon>
        <taxon>Spermatophyta</taxon>
        <taxon>Magnoliopsida</taxon>
        <taxon>eudicotyledons</taxon>
        <taxon>Gunneridae</taxon>
        <taxon>Pentapetalae</taxon>
        <taxon>asterids</taxon>
        <taxon>campanulids</taxon>
        <taxon>Asterales</taxon>
        <taxon>Asteraceae</taxon>
        <taxon>Asteroideae</taxon>
        <taxon>Anthemideae</taxon>
        <taxon>Anthemidinae</taxon>
        <taxon>Tanacetum</taxon>
    </lineage>
</organism>
<accession>A0A699H9E0</accession>
<evidence type="ECO:0000256" key="1">
    <source>
        <dbReference type="SAM" id="MobiDB-lite"/>
    </source>
</evidence>
<reference evidence="2" key="1">
    <citation type="journal article" date="2019" name="Sci. Rep.">
        <title>Draft genome of Tanacetum cinerariifolium, the natural source of mosquito coil.</title>
        <authorList>
            <person name="Yamashiro T."/>
            <person name="Shiraishi A."/>
            <person name="Satake H."/>
            <person name="Nakayama K."/>
        </authorList>
    </citation>
    <scope>NUCLEOTIDE SEQUENCE</scope>
</reference>
<dbReference type="AlphaFoldDB" id="A0A699H9E0"/>
<feature type="compositionally biased region" description="Basic and acidic residues" evidence="1">
    <location>
        <begin position="22"/>
        <end position="40"/>
    </location>
</feature>
<proteinExistence type="predicted"/>